<reference evidence="2 3" key="1">
    <citation type="journal article" date="2009" name="Virology">
        <title>Genomic analysis of the smallest giant virus--Feldmannia sp. virus 158.</title>
        <authorList>
            <person name="Schroeder D.C."/>
            <person name="Park Y."/>
            <person name="Yoon H.M."/>
            <person name="Lee Y.S."/>
            <person name="Kang S.W."/>
            <person name="Meints R.H."/>
            <person name="Ivey R.G."/>
            <person name="Choi T.J."/>
        </authorList>
    </citation>
    <scope>NUCLEOTIDE SEQUENCE [LARGE SCALE GENOMIC DNA]</scope>
    <source>
        <strain evidence="2">FsV-158</strain>
    </source>
</reference>
<dbReference type="GeneID" id="6804812"/>
<organism evidence="2 3">
    <name type="scientific">Feldmannia species virus</name>
    <dbReference type="NCBI Taxonomy" id="39420"/>
    <lineage>
        <taxon>Viruses</taxon>
        <taxon>Varidnaviria</taxon>
        <taxon>Bamfordvirae</taxon>
        <taxon>Nucleocytoviricota</taxon>
        <taxon>Megaviricetes</taxon>
        <taxon>Algavirales</taxon>
        <taxon>Phycodnaviridae</taxon>
        <taxon>Phaeovirus</taxon>
        <taxon>Phaeovirus feldmanniae</taxon>
    </lineage>
</organism>
<protein>
    <submittedName>
        <fullName evidence="2">Uncharacterized protein</fullName>
    </submittedName>
</protein>
<accession>B5LWB8</accession>
<evidence type="ECO:0000256" key="1">
    <source>
        <dbReference type="SAM" id="Coils"/>
    </source>
</evidence>
<feature type="coiled-coil region" evidence="1">
    <location>
        <begin position="8"/>
        <end position="42"/>
    </location>
</feature>
<dbReference type="EMBL" id="EU916176">
    <property type="protein sequence ID" value="ACH46781.1"/>
    <property type="molecule type" value="Genomic_DNA"/>
</dbReference>
<name>B5LWB8_9PHYC</name>
<dbReference type="Proteomes" id="UP000204092">
    <property type="component" value="Segment"/>
</dbReference>
<dbReference type="RefSeq" id="YP_002154651.1">
    <property type="nucleotide sequence ID" value="NC_011183.1"/>
</dbReference>
<keyword evidence="3" id="KW-1185">Reference proteome</keyword>
<evidence type="ECO:0000313" key="2">
    <source>
        <dbReference type="EMBL" id="ACH46781.1"/>
    </source>
</evidence>
<evidence type="ECO:0000313" key="3">
    <source>
        <dbReference type="Proteomes" id="UP000204092"/>
    </source>
</evidence>
<dbReference type="KEGG" id="vg:6804812"/>
<proteinExistence type="predicted"/>
<keyword evidence="1" id="KW-0175">Coiled coil</keyword>
<sequence length="66" mass="7318">MDGAVVKSLDILKEKENYEKQLKETQELLAKSMEEVQRLKQSALVLTGAKLSLGRLLGEEVSDKSA</sequence>